<dbReference type="RefSeq" id="WP_107012062.1">
    <property type="nucleotide sequence ID" value="NZ_CP028136.1"/>
</dbReference>
<evidence type="ECO:0000256" key="4">
    <source>
        <dbReference type="ARBA" id="ARBA00022692"/>
    </source>
</evidence>
<comment type="similarity">
    <text evidence="2">Belongs to the bacterial sugar transferase family.</text>
</comment>
<keyword evidence="6 7" id="KW-0472">Membrane</keyword>
<organism evidence="9 10">
    <name type="scientific">Christiangramia fulva</name>
    <dbReference type="NCBI Taxonomy" id="2126553"/>
    <lineage>
        <taxon>Bacteria</taxon>
        <taxon>Pseudomonadati</taxon>
        <taxon>Bacteroidota</taxon>
        <taxon>Flavobacteriia</taxon>
        <taxon>Flavobacteriales</taxon>
        <taxon>Flavobacteriaceae</taxon>
        <taxon>Christiangramia</taxon>
    </lineage>
</organism>
<dbReference type="Proteomes" id="UP000241507">
    <property type="component" value="Chromosome"/>
</dbReference>
<dbReference type="GO" id="GO:0016780">
    <property type="term" value="F:phosphotransferase activity, for other substituted phosphate groups"/>
    <property type="evidence" value="ECO:0007669"/>
    <property type="project" value="TreeGrafter"/>
</dbReference>
<dbReference type="Pfam" id="PF02397">
    <property type="entry name" value="Bac_transf"/>
    <property type="match status" value="1"/>
</dbReference>
<dbReference type="OrthoDB" id="9808602at2"/>
<dbReference type="PANTHER" id="PTHR30576:SF0">
    <property type="entry name" value="UNDECAPRENYL-PHOSPHATE N-ACETYLGALACTOSAMINYL 1-PHOSPHATE TRANSFERASE-RELATED"/>
    <property type="match status" value="1"/>
</dbReference>
<dbReference type="Gene3D" id="3.40.50.720">
    <property type="entry name" value="NAD(P)-binding Rossmann-like Domain"/>
    <property type="match status" value="1"/>
</dbReference>
<evidence type="ECO:0000313" key="10">
    <source>
        <dbReference type="Proteomes" id="UP000241507"/>
    </source>
</evidence>
<feature type="transmembrane region" description="Helical" evidence="7">
    <location>
        <begin position="38"/>
        <end position="57"/>
    </location>
</feature>
<keyword evidence="5 7" id="KW-1133">Transmembrane helix</keyword>
<dbReference type="InterPro" id="IPR017475">
    <property type="entry name" value="EPS_sugar_tfrase"/>
</dbReference>
<sequence length="447" mass="52033">MKNSHLIIPISIVVHLFIINAVLYSLTPVTYMHTGSVVTYNLSWLLIAVALDFYPTARKEKFFGKFHRFVQLFLLFSLSYFTVFAIRQYRFRLDHQLYILSLLFFFLLLYRILFFVARNKYRAMGGNSANVIVVGRDSNLKRLRKIFDEPELGYRYMGYFHDASSSSATYRGEIKQVYDFIQNNGVDEIYCLASQLSKEDLNKLIIFADNHLIKIKIIPDNKEIYTRAMQVELFENIPVLNLRQSALDTVYGMYLKRAFDILFSSLVLIFILSWLIPLMYILIKGESRGPLFFKQLRHGHNKKAFWCYKFRSMTVNTAANEIMASKNDARLTKVGKFIRKTSLDEFPQFINVFMGDMSVVGPRPHMEKHTLQYEKSVDKYLVRHFAKPGITGLAQVKGFRGEIVNPSDIINRTRLDIFYLEKWSMLLDLKIIASTVTNALAGEEKAY</sequence>
<evidence type="ECO:0000259" key="8">
    <source>
        <dbReference type="Pfam" id="PF02397"/>
    </source>
</evidence>
<gene>
    <name evidence="9" type="ORF">C7S20_08405</name>
</gene>
<evidence type="ECO:0000256" key="6">
    <source>
        <dbReference type="ARBA" id="ARBA00023136"/>
    </source>
</evidence>
<dbReference type="GO" id="GO:0016020">
    <property type="term" value="C:membrane"/>
    <property type="evidence" value="ECO:0007669"/>
    <property type="project" value="UniProtKB-SubCell"/>
</dbReference>
<reference evidence="10" key="1">
    <citation type="submission" date="2018-03" db="EMBL/GenBank/DDBJ databases">
        <title>Gramella fulva sp. nov., isolated from a dry surface of tidal flat.</title>
        <authorList>
            <person name="Hwang S.H."/>
            <person name="Hwang W.M."/>
            <person name="Kang K."/>
            <person name="Ahn T.-Y."/>
        </authorList>
    </citation>
    <scope>NUCLEOTIDE SEQUENCE [LARGE SCALE GENOMIC DNA]</scope>
    <source>
        <strain evidence="10">SH35</strain>
    </source>
</reference>
<dbReference type="AlphaFoldDB" id="A0A2R3Z4X3"/>
<dbReference type="InterPro" id="IPR003362">
    <property type="entry name" value="Bact_transf"/>
</dbReference>
<feature type="transmembrane region" description="Helical" evidence="7">
    <location>
        <begin position="7"/>
        <end position="26"/>
    </location>
</feature>
<keyword evidence="3 9" id="KW-0808">Transferase</keyword>
<feature type="transmembrane region" description="Helical" evidence="7">
    <location>
        <begin position="261"/>
        <end position="283"/>
    </location>
</feature>
<feature type="transmembrane region" description="Helical" evidence="7">
    <location>
        <begin position="98"/>
        <end position="117"/>
    </location>
</feature>
<evidence type="ECO:0000313" key="9">
    <source>
        <dbReference type="EMBL" id="AVR45284.1"/>
    </source>
</evidence>
<evidence type="ECO:0000256" key="7">
    <source>
        <dbReference type="SAM" id="Phobius"/>
    </source>
</evidence>
<evidence type="ECO:0000256" key="5">
    <source>
        <dbReference type="ARBA" id="ARBA00022989"/>
    </source>
</evidence>
<evidence type="ECO:0000256" key="1">
    <source>
        <dbReference type="ARBA" id="ARBA00004141"/>
    </source>
</evidence>
<protein>
    <submittedName>
        <fullName evidence="9">Undecaprenyl-phosphate glucose phosphotransferase</fullName>
    </submittedName>
</protein>
<dbReference type="KEGG" id="grs:C7S20_08405"/>
<evidence type="ECO:0000256" key="3">
    <source>
        <dbReference type="ARBA" id="ARBA00022679"/>
    </source>
</evidence>
<keyword evidence="10" id="KW-1185">Reference proteome</keyword>
<comment type="subcellular location">
    <subcellularLocation>
        <location evidence="1">Membrane</location>
        <topology evidence="1">Multi-pass membrane protein</topology>
    </subcellularLocation>
</comment>
<dbReference type="EMBL" id="CP028136">
    <property type="protein sequence ID" value="AVR45284.1"/>
    <property type="molecule type" value="Genomic_DNA"/>
</dbReference>
<accession>A0A2R3Z4X3</accession>
<keyword evidence="4 7" id="KW-0812">Transmembrane</keyword>
<name>A0A2R3Z4X3_9FLAO</name>
<dbReference type="NCBIfam" id="TIGR03025">
    <property type="entry name" value="EPS_sugtrans"/>
    <property type="match status" value="1"/>
</dbReference>
<feature type="domain" description="Bacterial sugar transferase" evidence="8">
    <location>
        <begin position="256"/>
        <end position="440"/>
    </location>
</feature>
<dbReference type="Pfam" id="PF13727">
    <property type="entry name" value="CoA_binding_3"/>
    <property type="match status" value="1"/>
</dbReference>
<evidence type="ECO:0000256" key="2">
    <source>
        <dbReference type="ARBA" id="ARBA00006464"/>
    </source>
</evidence>
<proteinExistence type="inferred from homology"/>
<feature type="transmembrane region" description="Helical" evidence="7">
    <location>
        <begin position="69"/>
        <end position="86"/>
    </location>
</feature>
<dbReference type="PANTHER" id="PTHR30576">
    <property type="entry name" value="COLANIC BIOSYNTHESIS UDP-GLUCOSE LIPID CARRIER TRANSFERASE"/>
    <property type="match status" value="1"/>
</dbReference>